<dbReference type="AlphaFoldDB" id="A0A1U7NKR8"/>
<dbReference type="STRING" id="1862672.BO225_09420"/>
<evidence type="ECO:0000313" key="3">
    <source>
        <dbReference type="Proteomes" id="UP000186705"/>
    </source>
</evidence>
<dbReference type="EMBL" id="MPKA01000090">
    <property type="protein sequence ID" value="OLU45003.1"/>
    <property type="molecule type" value="Genomic_DNA"/>
</dbReference>
<gene>
    <name evidence="2" type="ORF">BO225_09420</name>
</gene>
<sequence length="153" mass="17602">MERYQRIKDHVYGKFNAIYNEILRANAMTHTNAVDNCITLLAISRNLNLELCKICALFHDFSQYTQNCPHSEHARMSAIYAHNFLSETNLFKISEIDEICYAISQHSKKGQYDSPLCEALKDADVLAHFLEDPTKQFEGIKRERLLNACADLS</sequence>
<dbReference type="SUPFAM" id="SSF109604">
    <property type="entry name" value="HD-domain/PDEase-like"/>
    <property type="match status" value="1"/>
</dbReference>
<proteinExistence type="predicted"/>
<organism evidence="2 3">
    <name type="scientific">Dubosiella newyorkensis</name>
    <dbReference type="NCBI Taxonomy" id="1862672"/>
    <lineage>
        <taxon>Bacteria</taxon>
        <taxon>Bacillati</taxon>
        <taxon>Bacillota</taxon>
        <taxon>Erysipelotrichia</taxon>
        <taxon>Erysipelotrichales</taxon>
        <taxon>Erysipelotrichaceae</taxon>
        <taxon>Dubosiella</taxon>
    </lineage>
</organism>
<dbReference type="InterPro" id="IPR006674">
    <property type="entry name" value="HD_domain"/>
</dbReference>
<reference evidence="2 3" key="1">
    <citation type="submission" date="2016-11" db="EMBL/GenBank/DDBJ databases">
        <title>Description of two novel members of the family Erysipelotrichaceae: Ileibacterium lipovorans gen. nov., sp. nov. and Dubosiella newyorkensis, gen. nov., sp. nov.</title>
        <authorList>
            <person name="Cox L.M."/>
            <person name="Sohn J."/>
            <person name="Tyrrell K.L."/>
            <person name="Citron D.M."/>
            <person name="Lawson P.A."/>
            <person name="Patel N.B."/>
            <person name="Iizumi T."/>
            <person name="Perez-Perez G.I."/>
            <person name="Goldstein E.J."/>
            <person name="Blaser M.J."/>
        </authorList>
    </citation>
    <scope>NUCLEOTIDE SEQUENCE [LARGE SCALE GENOMIC DNA]</scope>
    <source>
        <strain evidence="2 3">NYU-BL-A4</strain>
    </source>
</reference>
<evidence type="ECO:0000259" key="1">
    <source>
        <dbReference type="Pfam" id="PF01966"/>
    </source>
</evidence>
<evidence type="ECO:0000313" key="2">
    <source>
        <dbReference type="EMBL" id="OLU45003.1"/>
    </source>
</evidence>
<keyword evidence="3" id="KW-1185">Reference proteome</keyword>
<protein>
    <submittedName>
        <fullName evidence="2">Phosphohydrolase</fullName>
    </submittedName>
</protein>
<dbReference type="GeneID" id="78276159"/>
<name>A0A1U7NKR8_9FIRM</name>
<dbReference type="Pfam" id="PF01966">
    <property type="entry name" value="HD"/>
    <property type="match status" value="1"/>
</dbReference>
<dbReference type="Proteomes" id="UP000186705">
    <property type="component" value="Unassembled WGS sequence"/>
</dbReference>
<dbReference type="Gene3D" id="1.10.3210.10">
    <property type="entry name" value="Hypothetical protein af1432"/>
    <property type="match status" value="1"/>
</dbReference>
<comment type="caution">
    <text evidence="2">The sequence shown here is derived from an EMBL/GenBank/DDBJ whole genome shotgun (WGS) entry which is preliminary data.</text>
</comment>
<dbReference type="RefSeq" id="WP_076342008.1">
    <property type="nucleotide sequence ID" value="NZ_CAJTMI010000003.1"/>
</dbReference>
<dbReference type="GO" id="GO:0016787">
    <property type="term" value="F:hydrolase activity"/>
    <property type="evidence" value="ECO:0007669"/>
    <property type="project" value="UniProtKB-KW"/>
</dbReference>
<keyword evidence="2" id="KW-0378">Hydrolase</keyword>
<accession>A0A1U7NKR8</accession>
<feature type="domain" description="HD" evidence="1">
    <location>
        <begin position="29"/>
        <end position="127"/>
    </location>
</feature>
<dbReference type="OrthoDB" id="1767989at2"/>